<name>Q4SP13_TETNG</name>
<dbReference type="PANTHER" id="PTHR16830:SF20">
    <property type="entry name" value="SI:CH211-188C16.1-RELATED"/>
    <property type="match status" value="1"/>
</dbReference>
<evidence type="ECO:0000313" key="2">
    <source>
        <dbReference type="EMBL" id="CAF97619.1"/>
    </source>
</evidence>
<accession>Q4SP13</accession>
<dbReference type="GO" id="GO:0072659">
    <property type="term" value="P:protein localization to plasma membrane"/>
    <property type="evidence" value="ECO:0007669"/>
    <property type="project" value="TreeGrafter"/>
</dbReference>
<dbReference type="GO" id="GO:0050852">
    <property type="term" value="P:T cell receptor signaling pathway"/>
    <property type="evidence" value="ECO:0007669"/>
    <property type="project" value="TreeGrafter"/>
</dbReference>
<dbReference type="InterPro" id="IPR043443">
    <property type="entry name" value="FYB1/2-like"/>
</dbReference>
<feature type="region of interest" description="Disordered" evidence="1">
    <location>
        <begin position="167"/>
        <end position="235"/>
    </location>
</feature>
<feature type="compositionally biased region" description="Pro residues" evidence="1">
    <location>
        <begin position="274"/>
        <end position="286"/>
    </location>
</feature>
<dbReference type="Gene3D" id="2.30.30.40">
    <property type="entry name" value="SH3 Domains"/>
    <property type="match status" value="1"/>
</dbReference>
<feature type="region of interest" description="Disordered" evidence="1">
    <location>
        <begin position="77"/>
        <end position="99"/>
    </location>
</feature>
<feature type="compositionally biased region" description="Basic and acidic residues" evidence="1">
    <location>
        <begin position="423"/>
        <end position="433"/>
    </location>
</feature>
<proteinExistence type="predicted"/>
<feature type="region of interest" description="Disordered" evidence="1">
    <location>
        <begin position="265"/>
        <end position="286"/>
    </location>
</feature>
<dbReference type="EMBL" id="CAAE01014542">
    <property type="protein sequence ID" value="CAF97619.1"/>
    <property type="molecule type" value="Genomic_DNA"/>
</dbReference>
<sequence length="666" mass="72429">MDEGSINFKALRAKFQEEASLARSKASRPAVAEKPKQLPPSGAHCCSVVSSINGAVEHRTPALPRVVFRDGLQASAGKRPISFPPKVQQTPPSFQCANGDTATRQSLRERHMPLVLPFIPVKEHKSELPATRELKLEEELGKEAVLQSKIKKKGLLLPFKASKAARISGENGEEPPYSDLTVRPSSAPGELPSVEKQPVEDGLSVQRDPSTAEFLVSSPDIPDTPSPADTSVESDNKILSTLEKAKKKLSCRQMLISAKSLCSPDHASKEKAFPSPPQKAEPELPIPSPVCLPNLSCLSARPFFKTNNSAQTVPPSPRQEPEAESTSVVIEAPEFPDFDHSEMEAAEDDAVDIGALDLEAIDFPPSLPPFSLCQPVEPLMSSDMESHLEPPSLPDPMSISEFPEPPVSELWSQSEEVSLEPQSHTDEAERGAADDVTQPAPDSHPSCCEAGDNVYEDVENVKKLIMEQNSRKRKAGLRNPYADSHSTVTGEEEPMYHARVMVASKVRKNDLPVKNGDTVGIIRTTSCPKGKWLARDANNRYGYSSVMNVELNIKEMLELGKKAQAAGRGGTQEGDTISIGSRSSNQPVLTSSSCGHVSTRHTLSDANLEDLHTQSRHEALQKLAIFFQHSKDEFADVPDGEGATPTKYGRLLAVPPPRSSCLFFLY</sequence>
<reference evidence="2" key="2">
    <citation type="submission" date="2004-02" db="EMBL/GenBank/DDBJ databases">
        <authorList>
            <consortium name="Genoscope"/>
            <consortium name="Whitehead Institute Centre for Genome Research"/>
        </authorList>
    </citation>
    <scope>NUCLEOTIDE SEQUENCE</scope>
</reference>
<dbReference type="OrthoDB" id="5986624at2759"/>
<dbReference type="KEGG" id="tng:GSTEN00015041G001"/>
<protein>
    <submittedName>
        <fullName evidence="2">(spotted green pufferfish) hypothetical protein</fullName>
    </submittedName>
</protein>
<evidence type="ECO:0000256" key="1">
    <source>
        <dbReference type="SAM" id="MobiDB-lite"/>
    </source>
</evidence>
<dbReference type="FunFam" id="2.30.30.40:FF:000307">
    <property type="entry name" value="Predicted protein"/>
    <property type="match status" value="1"/>
</dbReference>
<comment type="caution">
    <text evidence="2">The sequence shown here is derived from an EMBL/GenBank/DDBJ whole genome shotgun (WGS) entry which is preliminary data.</text>
</comment>
<organism evidence="2">
    <name type="scientific">Tetraodon nigroviridis</name>
    <name type="common">Spotted green pufferfish</name>
    <name type="synonym">Chelonodon nigroviridis</name>
    <dbReference type="NCBI Taxonomy" id="99883"/>
    <lineage>
        <taxon>Eukaryota</taxon>
        <taxon>Metazoa</taxon>
        <taxon>Chordata</taxon>
        <taxon>Craniata</taxon>
        <taxon>Vertebrata</taxon>
        <taxon>Euteleostomi</taxon>
        <taxon>Actinopterygii</taxon>
        <taxon>Neopterygii</taxon>
        <taxon>Teleostei</taxon>
        <taxon>Neoteleostei</taxon>
        <taxon>Acanthomorphata</taxon>
        <taxon>Eupercaria</taxon>
        <taxon>Tetraodontiformes</taxon>
        <taxon>Tetradontoidea</taxon>
        <taxon>Tetraodontidae</taxon>
        <taxon>Tetraodon</taxon>
    </lineage>
</organism>
<dbReference type="InterPro" id="IPR036028">
    <property type="entry name" value="SH3-like_dom_sf"/>
</dbReference>
<dbReference type="SUPFAM" id="SSF50044">
    <property type="entry name" value="SH3-domain"/>
    <property type="match status" value="1"/>
</dbReference>
<feature type="compositionally biased region" description="Polar residues" evidence="1">
    <location>
        <begin position="87"/>
        <end position="99"/>
    </location>
</feature>
<dbReference type="GO" id="GO:0007229">
    <property type="term" value="P:integrin-mediated signaling pathway"/>
    <property type="evidence" value="ECO:0007669"/>
    <property type="project" value="InterPro"/>
</dbReference>
<dbReference type="GO" id="GO:0005886">
    <property type="term" value="C:plasma membrane"/>
    <property type="evidence" value="ECO:0007669"/>
    <property type="project" value="InterPro"/>
</dbReference>
<feature type="region of interest" description="Disordered" evidence="1">
    <location>
        <begin position="564"/>
        <end position="597"/>
    </location>
</feature>
<dbReference type="PANTHER" id="PTHR16830">
    <property type="entry name" value="SH2 CONTAINING ADAPTOR PRAM-1 RELATED"/>
    <property type="match status" value="1"/>
</dbReference>
<feature type="region of interest" description="Disordered" evidence="1">
    <location>
        <begin position="381"/>
        <end position="451"/>
    </location>
</feature>
<reference evidence="2" key="1">
    <citation type="journal article" date="2004" name="Nature">
        <title>Genome duplication in the teleost fish Tetraodon nigroviridis reveals the early vertebrate proto-karyotype.</title>
        <authorList>
            <person name="Jaillon O."/>
            <person name="Aury J.-M."/>
            <person name="Brunet F."/>
            <person name="Petit J.-L."/>
            <person name="Stange-Thomann N."/>
            <person name="Mauceli E."/>
            <person name="Bouneau L."/>
            <person name="Fischer C."/>
            <person name="Ozouf-Costaz C."/>
            <person name="Bernot A."/>
            <person name="Nicaud S."/>
            <person name="Jaffe D."/>
            <person name="Fisher S."/>
            <person name="Lutfalla G."/>
            <person name="Dossat C."/>
            <person name="Segurens B."/>
            <person name="Dasilva C."/>
            <person name="Salanoubat M."/>
            <person name="Levy M."/>
            <person name="Boudet N."/>
            <person name="Castellano S."/>
            <person name="Anthouard V."/>
            <person name="Jubin C."/>
            <person name="Castelli V."/>
            <person name="Katinka M."/>
            <person name="Vacherie B."/>
            <person name="Biemont C."/>
            <person name="Skalli Z."/>
            <person name="Cattolico L."/>
            <person name="Poulain J."/>
            <person name="De Berardinis V."/>
            <person name="Cruaud C."/>
            <person name="Duprat S."/>
            <person name="Brottier P."/>
            <person name="Coutanceau J.-P."/>
            <person name="Gouzy J."/>
            <person name="Parra G."/>
            <person name="Lardier G."/>
            <person name="Chapple C."/>
            <person name="McKernan K.J."/>
            <person name="McEwan P."/>
            <person name="Bosak S."/>
            <person name="Kellis M."/>
            <person name="Volff J.-N."/>
            <person name="Guigo R."/>
            <person name="Zody M.C."/>
            <person name="Mesirov J."/>
            <person name="Lindblad-Toh K."/>
            <person name="Birren B."/>
            <person name="Nusbaum C."/>
            <person name="Kahn D."/>
            <person name="Robinson-Rechavi M."/>
            <person name="Laudet V."/>
            <person name="Schachter V."/>
            <person name="Quetier F."/>
            <person name="Saurin W."/>
            <person name="Scarpelli C."/>
            <person name="Wincker P."/>
            <person name="Lander E.S."/>
            <person name="Weissenbach J."/>
            <person name="Roest Crollius H."/>
        </authorList>
    </citation>
    <scope>NUCLEOTIDE SEQUENCE [LARGE SCALE GENOMIC DNA]</scope>
</reference>
<feature type="region of interest" description="Disordered" evidence="1">
    <location>
        <begin position="308"/>
        <end position="327"/>
    </location>
</feature>
<feature type="compositionally biased region" description="Polar residues" evidence="1">
    <location>
        <begin position="573"/>
        <end position="597"/>
    </location>
</feature>
<dbReference type="AlphaFoldDB" id="Q4SP13"/>
<feature type="compositionally biased region" description="Polar residues" evidence="1">
    <location>
        <begin position="410"/>
        <end position="422"/>
    </location>
</feature>
<gene>
    <name evidence="2" type="ORF">GSTENG00015041001</name>
</gene>